<dbReference type="OMA" id="IFWHKHA"/>
<accession>A0A2H3ED86</accession>
<dbReference type="GO" id="GO:0005524">
    <property type="term" value="F:ATP binding"/>
    <property type="evidence" value="ECO:0007669"/>
    <property type="project" value="InterPro"/>
</dbReference>
<feature type="domain" description="Protein kinase" evidence="1">
    <location>
        <begin position="59"/>
        <end position="346"/>
    </location>
</feature>
<proteinExistence type="predicted"/>
<dbReference type="GO" id="GO:0004672">
    <property type="term" value="F:protein kinase activity"/>
    <property type="evidence" value="ECO:0007669"/>
    <property type="project" value="InterPro"/>
</dbReference>
<reference evidence="3" key="1">
    <citation type="journal article" date="2017" name="Nat. Ecol. Evol.">
        <title>Genome expansion and lineage-specific genetic innovations in the forest pathogenic fungi Armillaria.</title>
        <authorList>
            <person name="Sipos G."/>
            <person name="Prasanna A.N."/>
            <person name="Walter M.C."/>
            <person name="O'Connor E."/>
            <person name="Balint B."/>
            <person name="Krizsan K."/>
            <person name="Kiss B."/>
            <person name="Hess J."/>
            <person name="Varga T."/>
            <person name="Slot J."/>
            <person name="Riley R."/>
            <person name="Boka B."/>
            <person name="Rigling D."/>
            <person name="Barry K."/>
            <person name="Lee J."/>
            <person name="Mihaltcheva S."/>
            <person name="LaButti K."/>
            <person name="Lipzen A."/>
            <person name="Waldron R."/>
            <person name="Moloney N.M."/>
            <person name="Sperisen C."/>
            <person name="Kredics L."/>
            <person name="Vagvoelgyi C."/>
            <person name="Patrignani A."/>
            <person name="Fitzpatrick D."/>
            <person name="Nagy I."/>
            <person name="Doyle S."/>
            <person name="Anderson J.B."/>
            <person name="Grigoriev I.V."/>
            <person name="Gueldener U."/>
            <person name="Muensterkoetter M."/>
            <person name="Nagy L.G."/>
        </authorList>
    </citation>
    <scope>NUCLEOTIDE SEQUENCE [LARGE SCALE GENOMIC DNA]</scope>
    <source>
        <strain evidence="3">Ar21-2</strain>
    </source>
</reference>
<dbReference type="Gene3D" id="1.10.510.10">
    <property type="entry name" value="Transferase(Phosphotransferase) domain 1"/>
    <property type="match status" value="1"/>
</dbReference>
<dbReference type="EMBL" id="KZ293649">
    <property type="protein sequence ID" value="PBK97496.1"/>
    <property type="molecule type" value="Genomic_DNA"/>
</dbReference>
<gene>
    <name evidence="2" type="ORF">ARMGADRAFT_1134943</name>
</gene>
<dbReference type="PANTHER" id="PTHR44167:SF24">
    <property type="entry name" value="SERINE_THREONINE-PROTEIN KINASE CHK2"/>
    <property type="match status" value="1"/>
</dbReference>
<dbReference type="InterPro" id="IPR011009">
    <property type="entry name" value="Kinase-like_dom_sf"/>
</dbReference>
<dbReference type="AlphaFoldDB" id="A0A2H3ED86"/>
<dbReference type="STRING" id="47427.A0A2H3ED86"/>
<name>A0A2H3ED86_ARMGA</name>
<dbReference type="Proteomes" id="UP000217790">
    <property type="component" value="Unassembled WGS sequence"/>
</dbReference>
<dbReference type="SUPFAM" id="SSF56112">
    <property type="entry name" value="Protein kinase-like (PK-like)"/>
    <property type="match status" value="1"/>
</dbReference>
<dbReference type="OrthoDB" id="5987198at2759"/>
<dbReference type="PROSITE" id="PS50011">
    <property type="entry name" value="PROTEIN_KINASE_DOM"/>
    <property type="match status" value="1"/>
</dbReference>
<sequence length="392" mass="45256">MGSESSDTGEQRRIGPATLLHGEIFWHKHASWLKECGYELRPRFRPGWVPSWIVTKKDPYLCEDSSSGMRSYTFMDAKETSTGQVVAMKRIKQENFPNELAIVTFLTSEEKSSDRRNHCVPILRILPVPDEEGHVIIVMPYLRPWYDPKFKTIGEGVQFFREMLEGLQFIHHNHVAHYDGGFTNIMMDATSMYGPDSFHPDQMDLKYDFSSRARYRSRTERPPKYYFIDFGLSFLYKPDELPATVLAVEGGDKSVPEFLADNPDWTKRRPKHDPFAVDIYYLGNTFRAFLRRGIEADYKLHEKELRGMKGFGFMEPLIAAMTEPDPAKRIKIDEAVEKFAQVEKSLSAMTLRSRVVYNTDFTILRPFKAVGHWVWTLGLIARGIPAIPLVPQ</sequence>
<dbReference type="Pfam" id="PF00069">
    <property type="entry name" value="Pkinase"/>
    <property type="match status" value="1"/>
</dbReference>
<dbReference type="InParanoid" id="A0A2H3ED86"/>
<dbReference type="SMART" id="SM00220">
    <property type="entry name" value="S_TKc"/>
    <property type="match status" value="1"/>
</dbReference>
<keyword evidence="3" id="KW-1185">Reference proteome</keyword>
<dbReference type="InterPro" id="IPR000719">
    <property type="entry name" value="Prot_kinase_dom"/>
</dbReference>
<evidence type="ECO:0000259" key="1">
    <source>
        <dbReference type="PROSITE" id="PS50011"/>
    </source>
</evidence>
<evidence type="ECO:0000313" key="2">
    <source>
        <dbReference type="EMBL" id="PBK97496.1"/>
    </source>
</evidence>
<protein>
    <recommendedName>
        <fullName evidence="1">Protein kinase domain-containing protein</fullName>
    </recommendedName>
</protein>
<dbReference type="PANTHER" id="PTHR44167">
    <property type="entry name" value="OVARIAN-SPECIFIC SERINE/THREONINE-PROTEIN KINASE LOK-RELATED"/>
    <property type="match status" value="1"/>
</dbReference>
<organism evidence="2 3">
    <name type="scientific">Armillaria gallica</name>
    <name type="common">Bulbous honey fungus</name>
    <name type="synonym">Armillaria bulbosa</name>
    <dbReference type="NCBI Taxonomy" id="47427"/>
    <lineage>
        <taxon>Eukaryota</taxon>
        <taxon>Fungi</taxon>
        <taxon>Dikarya</taxon>
        <taxon>Basidiomycota</taxon>
        <taxon>Agaricomycotina</taxon>
        <taxon>Agaricomycetes</taxon>
        <taxon>Agaricomycetidae</taxon>
        <taxon>Agaricales</taxon>
        <taxon>Marasmiineae</taxon>
        <taxon>Physalacriaceae</taxon>
        <taxon>Armillaria</taxon>
    </lineage>
</organism>
<evidence type="ECO:0000313" key="3">
    <source>
        <dbReference type="Proteomes" id="UP000217790"/>
    </source>
</evidence>